<evidence type="ECO:0000256" key="1">
    <source>
        <dbReference type="SAM" id="Phobius"/>
    </source>
</evidence>
<organism evidence="2 3">
    <name type="scientific">Candidatus Thermofonsia Clade 1 bacterium</name>
    <dbReference type="NCBI Taxonomy" id="2364210"/>
    <lineage>
        <taxon>Bacteria</taxon>
        <taxon>Bacillati</taxon>
        <taxon>Chloroflexota</taxon>
        <taxon>Candidatus Thermofontia</taxon>
        <taxon>Candidatus Thermofonsia Clade 1</taxon>
    </lineage>
</organism>
<accession>A0A2M8PUN5</accession>
<feature type="non-terminal residue" evidence="2">
    <location>
        <position position="128"/>
    </location>
</feature>
<evidence type="ECO:0000313" key="2">
    <source>
        <dbReference type="EMBL" id="PJF41260.1"/>
    </source>
</evidence>
<gene>
    <name evidence="2" type="ORF">CUN50_06200</name>
</gene>
<dbReference type="AlphaFoldDB" id="A0A2M8PUN5"/>
<reference evidence="2 3" key="1">
    <citation type="submission" date="2017-11" db="EMBL/GenBank/DDBJ databases">
        <title>Evolution of Phototrophy in the Chloroflexi Phylum Driven by Horizontal Gene Transfer.</title>
        <authorList>
            <person name="Ward L.M."/>
            <person name="Hemp J."/>
            <person name="Shih P.M."/>
            <person name="Mcglynn S.E."/>
            <person name="Fischer W."/>
        </authorList>
    </citation>
    <scope>NUCLEOTIDE SEQUENCE [LARGE SCALE GENOMIC DNA]</scope>
    <source>
        <strain evidence="2">CP1_1M</strain>
    </source>
</reference>
<keyword evidence="1" id="KW-0812">Transmembrane</keyword>
<protein>
    <submittedName>
        <fullName evidence="2">Uncharacterized protein</fullName>
    </submittedName>
</protein>
<feature type="non-terminal residue" evidence="2">
    <location>
        <position position="1"/>
    </location>
</feature>
<evidence type="ECO:0000313" key="3">
    <source>
        <dbReference type="Proteomes" id="UP000228947"/>
    </source>
</evidence>
<dbReference type="Proteomes" id="UP000228947">
    <property type="component" value="Unassembled WGS sequence"/>
</dbReference>
<dbReference type="EMBL" id="PGTL01000105">
    <property type="protein sequence ID" value="PJF41260.1"/>
    <property type="molecule type" value="Genomic_DNA"/>
</dbReference>
<feature type="transmembrane region" description="Helical" evidence="1">
    <location>
        <begin position="20"/>
        <end position="43"/>
    </location>
</feature>
<comment type="caution">
    <text evidence="2">The sequence shown here is derived from an EMBL/GenBank/DDBJ whole genome shotgun (WGS) entry which is preliminary data.</text>
</comment>
<sequence length="128" mass="13967">AYEQAGRVGSPPFSPDPNILLGRLLLWSSALVLILLLSVLLTATRHFSTSPDSTLELLLRFSPLILLLASQAVSGTLSTALLILAIVSGVLVFVYWRRVNYRARLPLGEIVAMAIIAVAVFFVFIFLE</sequence>
<name>A0A2M8PUN5_9CHLR</name>
<keyword evidence="1" id="KW-0472">Membrane</keyword>
<feature type="transmembrane region" description="Helical" evidence="1">
    <location>
        <begin position="79"/>
        <end position="96"/>
    </location>
</feature>
<proteinExistence type="predicted"/>
<feature type="transmembrane region" description="Helical" evidence="1">
    <location>
        <begin position="108"/>
        <end position="127"/>
    </location>
</feature>
<keyword evidence="1" id="KW-1133">Transmembrane helix</keyword>